<evidence type="ECO:0000313" key="2">
    <source>
        <dbReference type="WBParaSite" id="nRc.2.0.1.t28526-RA"/>
    </source>
</evidence>
<dbReference type="AlphaFoldDB" id="A0A915JRM7"/>
<evidence type="ECO:0000313" key="1">
    <source>
        <dbReference type="Proteomes" id="UP000887565"/>
    </source>
</evidence>
<sequence>METIGTFRIQQKNYLADHYHRGFLCKDYVGSTTQKRNDSTENSNTRYIVIKLKNYDLSDLAHASKVCKQCYDAQVLSHLDVLNVPRTLLPVIVNVTAHVSRSSDGTKNVTWGNYSNLENFTNNDILWVYWHSNPSTFAMLAMSPSHDSNIRWAAIPQDGSYYNRRLHEASMYFFVVKNIVCQRPSRKSCHYWTTEGDRCVFHPKFGCHNFVDFMGQPPDDADNGTVCSKFKRMMPIGKLFLLRYAMEWYRIALRKLADFKMINLAKLRERQLQFPMFIL</sequence>
<reference evidence="2" key="1">
    <citation type="submission" date="2022-11" db="UniProtKB">
        <authorList>
            <consortium name="WormBaseParasite"/>
        </authorList>
    </citation>
    <scope>IDENTIFICATION</scope>
</reference>
<dbReference type="Proteomes" id="UP000887565">
    <property type="component" value="Unplaced"/>
</dbReference>
<dbReference type="WBParaSite" id="nRc.2.0.1.t28526-RA">
    <property type="protein sequence ID" value="nRc.2.0.1.t28526-RA"/>
    <property type="gene ID" value="nRc.2.0.1.g28526"/>
</dbReference>
<name>A0A915JRM7_ROMCU</name>
<keyword evidence="1" id="KW-1185">Reference proteome</keyword>
<protein>
    <submittedName>
        <fullName evidence="2">Uncharacterized protein</fullName>
    </submittedName>
</protein>
<organism evidence="1 2">
    <name type="scientific">Romanomermis culicivorax</name>
    <name type="common">Nematode worm</name>
    <dbReference type="NCBI Taxonomy" id="13658"/>
    <lineage>
        <taxon>Eukaryota</taxon>
        <taxon>Metazoa</taxon>
        <taxon>Ecdysozoa</taxon>
        <taxon>Nematoda</taxon>
        <taxon>Enoplea</taxon>
        <taxon>Dorylaimia</taxon>
        <taxon>Mermithida</taxon>
        <taxon>Mermithoidea</taxon>
        <taxon>Mermithidae</taxon>
        <taxon>Romanomermis</taxon>
    </lineage>
</organism>
<proteinExistence type="predicted"/>
<accession>A0A915JRM7</accession>